<dbReference type="GO" id="GO:0005615">
    <property type="term" value="C:extracellular space"/>
    <property type="evidence" value="ECO:0007669"/>
    <property type="project" value="TreeGrafter"/>
</dbReference>
<dbReference type="RefSeq" id="XP_060122442.1">
    <property type="nucleotide sequence ID" value="XM_060266459.1"/>
</dbReference>
<dbReference type="EMBL" id="CP119961">
    <property type="protein sequence ID" value="WFD39545.1"/>
    <property type="molecule type" value="Genomic_DNA"/>
</dbReference>
<dbReference type="InterPro" id="IPR029052">
    <property type="entry name" value="Metallo-depent_PP-like"/>
</dbReference>
<keyword evidence="2" id="KW-0325">Glycoprotein</keyword>
<protein>
    <recommendedName>
        <fullName evidence="4">Calcineurin-like phosphoesterase domain-containing protein</fullName>
    </recommendedName>
</protein>
<keyword evidence="1" id="KW-0378">Hydrolase</keyword>
<evidence type="ECO:0000259" key="4">
    <source>
        <dbReference type="Pfam" id="PF00149"/>
    </source>
</evidence>
<accession>A0AAF0F2G0</accession>
<dbReference type="GO" id="GO:0008081">
    <property type="term" value="F:phosphoric diester hydrolase activity"/>
    <property type="evidence" value="ECO:0007669"/>
    <property type="project" value="TreeGrafter"/>
</dbReference>
<evidence type="ECO:0000313" key="6">
    <source>
        <dbReference type="Proteomes" id="UP001217754"/>
    </source>
</evidence>
<reference evidence="5" key="1">
    <citation type="submission" date="2023-03" db="EMBL/GenBank/DDBJ databases">
        <title>Mating type loci evolution in Malassezia.</title>
        <authorList>
            <person name="Coelho M.A."/>
        </authorList>
    </citation>
    <scope>NUCLEOTIDE SEQUENCE</scope>
    <source>
        <strain evidence="5">CBS 9431</strain>
    </source>
</reference>
<name>A0AAF0F2G0_9BASI</name>
<keyword evidence="6" id="KW-1185">Reference proteome</keyword>
<dbReference type="SUPFAM" id="SSF56300">
    <property type="entry name" value="Metallo-dependent phosphatases"/>
    <property type="match status" value="1"/>
</dbReference>
<dbReference type="Proteomes" id="UP001217754">
    <property type="component" value="Chromosome 4"/>
</dbReference>
<sequence>MVGLARLALLFGAVAGVCLAREEGTPVYTGVTSFPTEAFTSMYYTPKRMEQEPRPIVTRVNGGAFPDSLNNPTTLPTAVPTDPVQLPLPLHGGEQVGKLIQDVWDIAGQLFRLDKSSSLTCNLCRTGLKTLQSVTDVNPEILPDVMTAVCESFNLMGKIDVAQQCAKTLAKEVYGGPITEVMRYANFSGNAPDATQICAQIPRLHLCDWPSEKLSESFLNDWFRGKRHAHKNVTERWAAKQARATNSPREEMLRVLHISDLHIDGRYQVGSESACYHGKLPKQNISQEANYWGSLTCDAPWSLIGNTMQAIQALGGKKGFDLALFTGDLGSHDDLYRYSREYVEWSEQAMYNTMKHFLGDTPLISTLGNHDMGPENIMTHRNLPGDLPHLYDWDLNYLADLWSAKDWINSTQQNQIRTHAGAYSISPRKGLRVISLNTQLWYFGNFYNYIHSSNVDASGMLRFLTDELLAAEEAGERVWIIGHVLTGWNGSQALDKPANLFYQIVSRFAPHTIAHIFFGHTHEDQFQLFYRDTQGESAAVNQDSSRAVAQAFIAPSVTTLTKVNPSVRVYSVDPSTFDV</sequence>
<dbReference type="AlphaFoldDB" id="A0AAF0F2G0"/>
<feature type="domain" description="Calcineurin-like phosphoesterase" evidence="4">
    <location>
        <begin position="253"/>
        <end position="523"/>
    </location>
</feature>
<evidence type="ECO:0000256" key="2">
    <source>
        <dbReference type="ARBA" id="ARBA00023180"/>
    </source>
</evidence>
<dbReference type="InterPro" id="IPR041805">
    <property type="entry name" value="ASMase/PPN1_MPP"/>
</dbReference>
<dbReference type="CDD" id="cd00842">
    <property type="entry name" value="MPP_ASMase"/>
    <property type="match status" value="1"/>
</dbReference>
<dbReference type="InterPro" id="IPR004843">
    <property type="entry name" value="Calcineurin-like_PHP"/>
</dbReference>
<feature type="signal peptide" evidence="3">
    <location>
        <begin position="1"/>
        <end position="20"/>
    </location>
</feature>
<dbReference type="PANTHER" id="PTHR10340:SF27">
    <property type="entry name" value="ACL091CP"/>
    <property type="match status" value="1"/>
</dbReference>
<evidence type="ECO:0000256" key="1">
    <source>
        <dbReference type="ARBA" id="ARBA00022801"/>
    </source>
</evidence>
<dbReference type="GeneID" id="85226175"/>
<dbReference type="PANTHER" id="PTHR10340">
    <property type="entry name" value="SPHINGOMYELIN PHOSPHODIESTERASE"/>
    <property type="match status" value="1"/>
</dbReference>
<keyword evidence="3" id="KW-0732">Signal</keyword>
<proteinExistence type="predicted"/>
<evidence type="ECO:0000256" key="3">
    <source>
        <dbReference type="SAM" id="SignalP"/>
    </source>
</evidence>
<dbReference type="Gene3D" id="3.60.21.10">
    <property type="match status" value="1"/>
</dbReference>
<dbReference type="Pfam" id="PF00149">
    <property type="entry name" value="Metallophos"/>
    <property type="match status" value="1"/>
</dbReference>
<organism evidence="5 6">
    <name type="scientific">Malassezia japonica</name>
    <dbReference type="NCBI Taxonomy" id="223818"/>
    <lineage>
        <taxon>Eukaryota</taxon>
        <taxon>Fungi</taxon>
        <taxon>Dikarya</taxon>
        <taxon>Basidiomycota</taxon>
        <taxon>Ustilaginomycotina</taxon>
        <taxon>Malasseziomycetes</taxon>
        <taxon>Malasseziales</taxon>
        <taxon>Malasseziaceae</taxon>
        <taxon>Malassezia</taxon>
    </lineage>
</organism>
<evidence type="ECO:0000313" key="5">
    <source>
        <dbReference type="EMBL" id="WFD39545.1"/>
    </source>
</evidence>
<feature type="chain" id="PRO_5041930043" description="Calcineurin-like phosphoesterase domain-containing protein" evidence="3">
    <location>
        <begin position="21"/>
        <end position="579"/>
    </location>
</feature>
<gene>
    <name evidence="5" type="ORF">MJAP1_002524</name>
</gene>